<name>A0A2X0MUA2_9BASI</name>
<reference evidence="1 2" key="1">
    <citation type="submission" date="2016-11" db="EMBL/GenBank/DDBJ databases">
        <authorList>
            <person name="Jaros S."/>
            <person name="Januszkiewicz K."/>
            <person name="Wedrychowicz H."/>
        </authorList>
    </citation>
    <scope>NUCLEOTIDE SEQUENCE [LARGE SCALE GENOMIC DNA]</scope>
</reference>
<evidence type="ECO:0000313" key="1">
    <source>
        <dbReference type="EMBL" id="SGY34891.1"/>
    </source>
</evidence>
<evidence type="ECO:0000313" key="2">
    <source>
        <dbReference type="Proteomes" id="UP000249464"/>
    </source>
</evidence>
<dbReference type="Proteomes" id="UP000249464">
    <property type="component" value="Unassembled WGS sequence"/>
</dbReference>
<dbReference type="EMBL" id="FQNC01000041">
    <property type="protein sequence ID" value="SGY34891.1"/>
    <property type="molecule type" value="Genomic_DNA"/>
</dbReference>
<sequence>MTHHEQSKRMTEVNGVRFLRGHEGEACTTDGHLSAFADKIFGVLLEGDVEDVEDHARGTVERGVWRRASQRGEPLCQSRRCLGLASHSDLKSPQGSQQEP</sequence>
<protein>
    <submittedName>
        <fullName evidence="1">BQ5605_C002g01697 protein</fullName>
    </submittedName>
</protein>
<keyword evidence="2" id="KW-1185">Reference proteome</keyword>
<accession>A0A2X0MUA2</accession>
<proteinExistence type="predicted"/>
<gene>
    <name evidence="1" type="primary">BQ5605_C002g01697</name>
    <name evidence="1" type="ORF">BQ5605_C002G01697</name>
</gene>
<dbReference type="AlphaFoldDB" id="A0A2X0MUA2"/>
<organism evidence="1 2">
    <name type="scientific">Microbotryum silenes-dioicae</name>
    <dbReference type="NCBI Taxonomy" id="796604"/>
    <lineage>
        <taxon>Eukaryota</taxon>
        <taxon>Fungi</taxon>
        <taxon>Dikarya</taxon>
        <taxon>Basidiomycota</taxon>
        <taxon>Pucciniomycotina</taxon>
        <taxon>Microbotryomycetes</taxon>
        <taxon>Microbotryales</taxon>
        <taxon>Microbotryaceae</taxon>
        <taxon>Microbotryum</taxon>
    </lineage>
</organism>